<name>A0ABS2N699_9BACI</name>
<dbReference type="PANTHER" id="PTHR43649">
    <property type="entry name" value="ARABINOSE-BINDING PROTEIN-RELATED"/>
    <property type="match status" value="1"/>
</dbReference>
<keyword evidence="5" id="KW-0449">Lipoprotein</keyword>
<evidence type="ECO:0000256" key="5">
    <source>
        <dbReference type="ARBA" id="ARBA00023288"/>
    </source>
</evidence>
<evidence type="ECO:0000313" key="9">
    <source>
        <dbReference type="Proteomes" id="UP001296943"/>
    </source>
</evidence>
<dbReference type="PROSITE" id="PS51257">
    <property type="entry name" value="PROKAR_LIPOPROTEIN"/>
    <property type="match status" value="1"/>
</dbReference>
<keyword evidence="4" id="KW-0564">Palmitate</keyword>
<organism evidence="8 9">
    <name type="scientific">Aquibacillus albus</name>
    <dbReference type="NCBI Taxonomy" id="1168171"/>
    <lineage>
        <taxon>Bacteria</taxon>
        <taxon>Bacillati</taxon>
        <taxon>Bacillota</taxon>
        <taxon>Bacilli</taxon>
        <taxon>Bacillales</taxon>
        <taxon>Bacillaceae</taxon>
        <taxon>Aquibacillus</taxon>
    </lineage>
</organism>
<evidence type="ECO:0000256" key="7">
    <source>
        <dbReference type="SAM" id="SignalP"/>
    </source>
</evidence>
<feature type="signal peptide" evidence="7">
    <location>
        <begin position="1"/>
        <end position="22"/>
    </location>
</feature>
<proteinExistence type="predicted"/>
<dbReference type="Gene3D" id="3.40.190.10">
    <property type="entry name" value="Periplasmic binding protein-like II"/>
    <property type="match status" value="2"/>
</dbReference>
<evidence type="ECO:0000256" key="4">
    <source>
        <dbReference type="ARBA" id="ARBA00023139"/>
    </source>
</evidence>
<evidence type="ECO:0000256" key="1">
    <source>
        <dbReference type="ARBA" id="ARBA00022475"/>
    </source>
</evidence>
<keyword evidence="2 7" id="KW-0732">Signal</keyword>
<dbReference type="Pfam" id="PF01547">
    <property type="entry name" value="SBP_bac_1"/>
    <property type="match status" value="1"/>
</dbReference>
<dbReference type="InterPro" id="IPR050490">
    <property type="entry name" value="Bact_solute-bd_prot1"/>
</dbReference>
<accession>A0ABS2N699</accession>
<gene>
    <name evidence="8" type="ORF">JOC48_004226</name>
</gene>
<feature type="region of interest" description="Disordered" evidence="6">
    <location>
        <begin position="29"/>
        <end position="49"/>
    </location>
</feature>
<keyword evidence="3" id="KW-0472">Membrane</keyword>
<reference evidence="8 9" key="1">
    <citation type="submission" date="2021-01" db="EMBL/GenBank/DDBJ databases">
        <title>Genomic Encyclopedia of Type Strains, Phase IV (KMG-IV): sequencing the most valuable type-strain genomes for metagenomic binning, comparative biology and taxonomic classification.</title>
        <authorList>
            <person name="Goeker M."/>
        </authorList>
    </citation>
    <scope>NUCLEOTIDE SEQUENCE [LARGE SCALE GENOMIC DNA]</scope>
    <source>
        <strain evidence="8 9">DSM 23711</strain>
    </source>
</reference>
<feature type="chain" id="PRO_5046345970" evidence="7">
    <location>
        <begin position="23"/>
        <end position="429"/>
    </location>
</feature>
<sequence length="429" mass="47857">MFNNKKFLSILLAAVFAVLVLAGCNSEVGNASNDSANNEETDSSSNEGEVVELELFSTKTENPETYQRLVDKFEAENPNIKVEVVSQPDSLTVLKTRLTKNDLPDIIATGGNPTFGELGRAGVLKDFTDSPLVDDINEGFLYQVKDIVSYDEENVYGIPYAGNAVGVLYNKAKFKELGLEIPTTWDEFIEVADKIEAAGEVPFYHTWKDAWTITVPWNDLVINIAGDDFAQSKTEGEATFIDRYSEVADKMLTLRDYSHNDVFGKSYADGNQAFANGESVMYLQGNFAVPAIKEFNPDIELGMFTLPALNDADENMFVASVDVLFTMPKDAEHPEETMKFIEFMYEEENATQYMEEQFAISAMNNVTYIDPIMEPLKDKLAEGKIRQAPTHYYPAGFPAAQSIQEFLIDGDKDAFLKKMDKDWDAAVAN</sequence>
<dbReference type="SUPFAM" id="SSF53850">
    <property type="entry name" value="Periplasmic binding protein-like II"/>
    <property type="match status" value="1"/>
</dbReference>
<evidence type="ECO:0000256" key="6">
    <source>
        <dbReference type="SAM" id="MobiDB-lite"/>
    </source>
</evidence>
<evidence type="ECO:0000256" key="3">
    <source>
        <dbReference type="ARBA" id="ARBA00023136"/>
    </source>
</evidence>
<dbReference type="Proteomes" id="UP001296943">
    <property type="component" value="Unassembled WGS sequence"/>
</dbReference>
<comment type="caution">
    <text evidence="8">The sequence shown here is derived from an EMBL/GenBank/DDBJ whole genome shotgun (WGS) entry which is preliminary data.</text>
</comment>
<evidence type="ECO:0000256" key="2">
    <source>
        <dbReference type="ARBA" id="ARBA00022729"/>
    </source>
</evidence>
<dbReference type="RefSeq" id="WP_204502291.1">
    <property type="nucleotide sequence ID" value="NZ_JAFBDR010000041.1"/>
</dbReference>
<dbReference type="EMBL" id="JAFBDR010000041">
    <property type="protein sequence ID" value="MBM7573657.1"/>
    <property type="molecule type" value="Genomic_DNA"/>
</dbReference>
<protein>
    <submittedName>
        <fullName evidence="8">Raffinose/stachyose/melibiose transport system substrate-binding protein</fullName>
    </submittedName>
</protein>
<keyword evidence="9" id="KW-1185">Reference proteome</keyword>
<keyword evidence="1" id="KW-1003">Cell membrane</keyword>
<dbReference type="PANTHER" id="PTHR43649:SF33">
    <property type="entry name" value="POLYGALACTURONAN_RHAMNOGALACTURONAN-BINDING PROTEIN YTCQ"/>
    <property type="match status" value="1"/>
</dbReference>
<evidence type="ECO:0000313" key="8">
    <source>
        <dbReference type="EMBL" id="MBM7573657.1"/>
    </source>
</evidence>
<dbReference type="InterPro" id="IPR006059">
    <property type="entry name" value="SBP"/>
</dbReference>